<feature type="compositionally biased region" description="Basic residues" evidence="1">
    <location>
        <begin position="352"/>
        <end position="361"/>
    </location>
</feature>
<dbReference type="OrthoDB" id="6359816at2759"/>
<feature type="region of interest" description="Disordered" evidence="1">
    <location>
        <begin position="210"/>
        <end position="310"/>
    </location>
</feature>
<reference evidence="2" key="2">
    <citation type="submission" date="2020-02" db="EMBL/GenBank/DDBJ databases">
        <title>Identification and distribution of gene clusters putatively required for synthesis of sphingolipid metabolism inhibitors in phylogenetically diverse species of the filamentous fungus Fusarium.</title>
        <authorList>
            <person name="Kim H.-S."/>
            <person name="Busman M."/>
            <person name="Brown D.W."/>
            <person name="Divon H."/>
            <person name="Uhlig S."/>
            <person name="Proctor R.H."/>
        </authorList>
    </citation>
    <scope>NUCLEOTIDE SEQUENCE</scope>
    <source>
        <strain evidence="2">NRRL 25174</strain>
    </source>
</reference>
<feature type="compositionally biased region" description="Low complexity" evidence="1">
    <location>
        <begin position="270"/>
        <end position="287"/>
    </location>
</feature>
<sequence>MEPISAFASVVTIVGLLRPTARFVKSLKGITSDEGLVAMEVGRMATRIETSATSIDVSLQALKGHSSTLAQMQETSSNILQYIIDNNLMDMIISGTENVSKQMIDMTRDLKDLRERPRIIKMIKWFLRDKLEVESLFPEMQLVAACLSLVCPIIQLEIDNYILKKSSGEVAQCLKHEIIMQEQQLSMNGESDFEAEFLTGAKPLLRLARSVRHTGTAPLPRRASTRRRASASEETSSHTTDEPPVVSDDDGNFEVPQRTSRNAPQRSTVDRSSSPTLSSRTPPRSASLKSSTSHKVSLPREVPPEAPSKVFSPTSAVLVDVGAFEVGRITSRRSSRPSAIDKSSASPPSSPKPRRASRSSSRRLTIERSSTPTESTATPRRSTGLGSPSSHRLSLSREVPPEALRYSSSSAESSRPPSSIPSPPVQIPETPPTPRSPNIAEMPKPLTLRNSTPVSALGESTQAVQGFIITPADNEEPIPLNAAKVDPQAAFNYISVTTAKKFGLDRYMKDLEPGDYTRIHDDGEETDGRVIGKVLGVGWRKKKRSKGIELDLMVKDCYHGGTGEYLIFGASFADALENGRDKD</sequence>
<reference evidence="2" key="1">
    <citation type="journal article" date="2017" name="Mycologia">
        <title>Fusarium algeriense, sp. nov., a novel toxigenic crown rot pathogen of durum wheat from Algeria is nested in the Fusarium burgessii species complex.</title>
        <authorList>
            <person name="Laraba I."/>
            <person name="Keddad A."/>
            <person name="Boureghda H."/>
            <person name="Abdallah N."/>
            <person name="Vaughan M.M."/>
            <person name="Proctor R.H."/>
            <person name="Busman M."/>
            <person name="O'Donnell K."/>
        </authorList>
    </citation>
    <scope>NUCLEOTIDE SEQUENCE</scope>
    <source>
        <strain evidence="2">NRRL 25174</strain>
    </source>
</reference>
<proteinExistence type="predicted"/>
<evidence type="ECO:0000313" key="3">
    <source>
        <dbReference type="Proteomes" id="UP000730481"/>
    </source>
</evidence>
<dbReference type="AlphaFoldDB" id="A0A9P5APS0"/>
<feature type="compositionally biased region" description="Low complexity" evidence="1">
    <location>
        <begin position="407"/>
        <end position="417"/>
    </location>
</feature>
<feature type="compositionally biased region" description="Polar residues" evidence="1">
    <location>
        <begin position="367"/>
        <end position="393"/>
    </location>
</feature>
<dbReference type="EMBL" id="PVQB02000137">
    <property type="protein sequence ID" value="KAF4342497.1"/>
    <property type="molecule type" value="Genomic_DNA"/>
</dbReference>
<feature type="compositionally biased region" description="Pro residues" evidence="1">
    <location>
        <begin position="418"/>
        <end position="435"/>
    </location>
</feature>
<comment type="caution">
    <text evidence="2">The sequence shown here is derived from an EMBL/GenBank/DDBJ whole genome shotgun (WGS) entry which is preliminary data.</text>
</comment>
<keyword evidence="3" id="KW-1185">Reference proteome</keyword>
<name>A0A9P5APS0_9HYPO</name>
<feature type="region of interest" description="Disordered" evidence="1">
    <location>
        <begin position="330"/>
        <end position="452"/>
    </location>
</feature>
<gene>
    <name evidence="2" type="ORF">FBEOM_3583</name>
</gene>
<organism evidence="2 3">
    <name type="scientific">Fusarium beomiforme</name>
    <dbReference type="NCBI Taxonomy" id="44412"/>
    <lineage>
        <taxon>Eukaryota</taxon>
        <taxon>Fungi</taxon>
        <taxon>Dikarya</taxon>
        <taxon>Ascomycota</taxon>
        <taxon>Pezizomycotina</taxon>
        <taxon>Sordariomycetes</taxon>
        <taxon>Hypocreomycetidae</taxon>
        <taxon>Hypocreales</taxon>
        <taxon>Nectriaceae</taxon>
        <taxon>Fusarium</taxon>
        <taxon>Fusarium burgessii species complex</taxon>
    </lineage>
</organism>
<protein>
    <submittedName>
        <fullName evidence="2">Uncharacterized protein</fullName>
    </submittedName>
</protein>
<accession>A0A9P5APS0</accession>
<dbReference type="Proteomes" id="UP000730481">
    <property type="component" value="Unassembled WGS sequence"/>
</dbReference>
<feature type="compositionally biased region" description="Polar residues" evidence="1">
    <location>
        <begin position="257"/>
        <end position="266"/>
    </location>
</feature>
<evidence type="ECO:0000313" key="2">
    <source>
        <dbReference type="EMBL" id="KAF4342497.1"/>
    </source>
</evidence>
<evidence type="ECO:0000256" key="1">
    <source>
        <dbReference type="SAM" id="MobiDB-lite"/>
    </source>
</evidence>